<evidence type="ECO:0000256" key="3">
    <source>
        <dbReference type="ARBA" id="ARBA00022448"/>
    </source>
</evidence>
<proteinExistence type="inferred from homology"/>
<dbReference type="Gene3D" id="1.10.3720.10">
    <property type="entry name" value="MetI-like"/>
    <property type="match status" value="1"/>
</dbReference>
<evidence type="ECO:0000256" key="6">
    <source>
        <dbReference type="ARBA" id="ARBA00022692"/>
    </source>
</evidence>
<feature type="transmembrane region" description="Helical" evidence="9">
    <location>
        <begin position="133"/>
        <end position="163"/>
    </location>
</feature>
<feature type="transmembrane region" description="Helical" evidence="9">
    <location>
        <begin position="50"/>
        <end position="67"/>
    </location>
</feature>
<feature type="transmembrane region" description="Helical" evidence="9">
    <location>
        <begin position="327"/>
        <end position="347"/>
    </location>
</feature>
<evidence type="ECO:0000256" key="9">
    <source>
        <dbReference type="RuleBase" id="RU363032"/>
    </source>
</evidence>
<evidence type="ECO:0000313" key="12">
    <source>
        <dbReference type="EMBL" id="EMA43722.1"/>
    </source>
</evidence>
<evidence type="ECO:0000256" key="5">
    <source>
        <dbReference type="ARBA" id="ARBA00022592"/>
    </source>
</evidence>
<dbReference type="GO" id="GO:0005315">
    <property type="term" value="F:phosphate transmembrane transporter activity"/>
    <property type="evidence" value="ECO:0007669"/>
    <property type="project" value="InterPro"/>
</dbReference>
<evidence type="ECO:0000256" key="2">
    <source>
        <dbReference type="ARBA" id="ARBA00007069"/>
    </source>
</evidence>
<feature type="transmembrane region" description="Helical" evidence="9">
    <location>
        <begin position="256"/>
        <end position="277"/>
    </location>
</feature>
<evidence type="ECO:0000256" key="8">
    <source>
        <dbReference type="ARBA" id="ARBA00023136"/>
    </source>
</evidence>
<dbReference type="EMBL" id="AOMD01000028">
    <property type="protein sequence ID" value="EMA43722.1"/>
    <property type="molecule type" value="Genomic_DNA"/>
</dbReference>
<dbReference type="CDD" id="cd06261">
    <property type="entry name" value="TM_PBP2"/>
    <property type="match status" value="1"/>
</dbReference>
<keyword evidence="13" id="KW-1185">Reference proteome</keyword>
<dbReference type="FunCoup" id="M0MD77">
    <property type="interactions" value="7"/>
</dbReference>
<reference evidence="12 13" key="1">
    <citation type="journal article" date="2014" name="PLoS Genet.">
        <title>Phylogenetically driven sequencing of extremely halophilic archaea reveals strategies for static and dynamic osmo-response.</title>
        <authorList>
            <person name="Becker E.A."/>
            <person name="Seitzer P.M."/>
            <person name="Tritt A."/>
            <person name="Larsen D."/>
            <person name="Krusor M."/>
            <person name="Yao A.I."/>
            <person name="Wu D."/>
            <person name="Madern D."/>
            <person name="Eisen J.A."/>
            <person name="Darling A.E."/>
            <person name="Facciotti M.T."/>
        </authorList>
    </citation>
    <scope>NUCLEOTIDE SEQUENCE [LARGE SCALE GENOMIC DNA]</scope>
    <source>
        <strain evidence="12 13">DSM 5350</strain>
    </source>
</reference>
<dbReference type="OrthoDB" id="301029at2157"/>
<feature type="domain" description="ABC transmembrane type-1" evidence="11">
    <location>
        <begin position="134"/>
        <end position="348"/>
    </location>
</feature>
<dbReference type="InterPro" id="IPR011864">
    <property type="entry name" value="Phosphate_PstC"/>
</dbReference>
<dbReference type="PANTHER" id="PTHR30425">
    <property type="entry name" value="PHOSPHATE TRANSPORT SYSTEM PERMEASE PROTEIN PST"/>
    <property type="match status" value="1"/>
</dbReference>
<dbReference type="RefSeq" id="WP_006078443.1">
    <property type="nucleotide sequence ID" value="NZ_AOMD01000028.1"/>
</dbReference>
<evidence type="ECO:0000256" key="7">
    <source>
        <dbReference type="ARBA" id="ARBA00022989"/>
    </source>
</evidence>
<keyword evidence="6 9" id="KW-0812">Transmembrane</keyword>
<dbReference type="NCBIfam" id="TIGR02138">
    <property type="entry name" value="phosphate_pstC"/>
    <property type="match status" value="1"/>
</dbReference>
<name>M0MD77_9EURY</name>
<dbReference type="PROSITE" id="PS50928">
    <property type="entry name" value="ABC_TM1"/>
    <property type="match status" value="1"/>
</dbReference>
<comment type="caution">
    <text evidence="12">The sequence shown here is derived from an EMBL/GenBank/DDBJ whole genome shotgun (WGS) entry which is preliminary data.</text>
</comment>
<sequence>MSMIPERWLPSRLGDRTADTDRSALVAGAVGVLLLAGVAVGFLIQSSLTAVFLLGFLVVVGFGWYAHQAETAKALTFLATVFTVAVMGLIIVFLFREAWPVFELMGLDLVTRIDPGETGLWSTADSVYSLTPMIWGTVVTTILAMAIAGPLGIASAVFIAEIAPGWLRDIVKPGVEILAGIPSIVYGWLGFIVINGYFSRSDTFDLASNGSLIVAGMVIGLMALPTVVSVAEDALTSIPESMKSGSLALGSTEWQTTMGITIPAAFSGVSAAVLLGVGRAVGETMAATVILANVTEFPGPLFDAFDNTITLTSVIANQYGVAQGLHLSALFGAGVVLFVTVLFLSIGSQLIEERMERNLGGNQ</sequence>
<dbReference type="InterPro" id="IPR000515">
    <property type="entry name" value="MetI-like"/>
</dbReference>
<evidence type="ECO:0000256" key="4">
    <source>
        <dbReference type="ARBA" id="ARBA00022475"/>
    </source>
</evidence>
<comment type="function">
    <text evidence="10">Part of the binding-protein-dependent transport system for phosphate; probably responsible for the translocation of the substrate across the membrane.</text>
</comment>
<keyword evidence="3 9" id="KW-0813">Transport</keyword>
<dbReference type="AlphaFoldDB" id="M0MD77"/>
<keyword evidence="8 9" id="KW-0472">Membrane</keyword>
<dbReference type="Pfam" id="PF00528">
    <property type="entry name" value="BPD_transp_1"/>
    <property type="match status" value="1"/>
</dbReference>
<evidence type="ECO:0000313" key="13">
    <source>
        <dbReference type="Proteomes" id="UP000011669"/>
    </source>
</evidence>
<protein>
    <recommendedName>
        <fullName evidence="10">Phosphate transport system permease protein</fullName>
    </recommendedName>
</protein>
<evidence type="ECO:0000256" key="1">
    <source>
        <dbReference type="ARBA" id="ARBA00004651"/>
    </source>
</evidence>
<accession>M0MD77</accession>
<dbReference type="InterPro" id="IPR035906">
    <property type="entry name" value="MetI-like_sf"/>
</dbReference>
<comment type="similarity">
    <text evidence="2 10">Belongs to the binding-protein-dependent transport system permease family. CysTW subfamily.</text>
</comment>
<feature type="transmembrane region" description="Helical" evidence="9">
    <location>
        <begin position="175"/>
        <end position="198"/>
    </location>
</feature>
<dbReference type="PATRIC" id="fig|1227455.4.peg.2646"/>
<dbReference type="GO" id="GO:0005886">
    <property type="term" value="C:plasma membrane"/>
    <property type="evidence" value="ECO:0007669"/>
    <property type="project" value="UniProtKB-SubCell"/>
</dbReference>
<dbReference type="STRING" id="1227455.C449_12922"/>
<keyword evidence="7 9" id="KW-1133">Transmembrane helix</keyword>
<dbReference type="PANTHER" id="PTHR30425:SF1">
    <property type="entry name" value="PHOSPHATE TRANSPORT SYSTEM PERMEASE PROTEIN PSTC"/>
    <property type="match status" value="1"/>
</dbReference>
<dbReference type="GO" id="GO:0006817">
    <property type="term" value="P:phosphate ion transport"/>
    <property type="evidence" value="ECO:0007669"/>
    <property type="project" value="UniProtKB-KW"/>
</dbReference>
<organism evidence="12 13">
    <name type="scientific">Halococcus saccharolyticus DSM 5350</name>
    <dbReference type="NCBI Taxonomy" id="1227455"/>
    <lineage>
        <taxon>Archaea</taxon>
        <taxon>Methanobacteriati</taxon>
        <taxon>Methanobacteriota</taxon>
        <taxon>Stenosarchaea group</taxon>
        <taxon>Halobacteria</taxon>
        <taxon>Halobacteriales</taxon>
        <taxon>Halococcaceae</taxon>
        <taxon>Halococcus</taxon>
    </lineage>
</organism>
<dbReference type="SUPFAM" id="SSF161098">
    <property type="entry name" value="MetI-like"/>
    <property type="match status" value="1"/>
</dbReference>
<gene>
    <name evidence="12" type="ORF">C449_12922</name>
</gene>
<dbReference type="InterPro" id="IPR051124">
    <property type="entry name" value="Phosphate_Transport_Permease"/>
</dbReference>
<evidence type="ECO:0000259" key="11">
    <source>
        <dbReference type="PROSITE" id="PS50928"/>
    </source>
</evidence>
<dbReference type="Proteomes" id="UP000011669">
    <property type="component" value="Unassembled WGS sequence"/>
</dbReference>
<feature type="transmembrane region" description="Helical" evidence="9">
    <location>
        <begin position="24"/>
        <end position="44"/>
    </location>
</feature>
<feature type="transmembrane region" description="Helical" evidence="9">
    <location>
        <begin position="210"/>
        <end position="235"/>
    </location>
</feature>
<evidence type="ECO:0000256" key="10">
    <source>
        <dbReference type="RuleBase" id="RU363054"/>
    </source>
</evidence>
<keyword evidence="5 10" id="KW-0592">Phosphate transport</keyword>
<dbReference type="InParanoid" id="M0MD77"/>
<keyword evidence="4 10" id="KW-1003">Cell membrane</keyword>
<feature type="transmembrane region" description="Helical" evidence="9">
    <location>
        <begin position="74"/>
        <end position="95"/>
    </location>
</feature>
<comment type="subcellular location">
    <subcellularLocation>
        <location evidence="1 9">Cell membrane</location>
        <topology evidence="1 9">Multi-pass membrane protein</topology>
    </subcellularLocation>
</comment>